<dbReference type="HAMAP" id="MF_03046">
    <property type="entry name" value="ENY2_Sus1"/>
    <property type="match status" value="1"/>
</dbReference>
<dbReference type="InterPro" id="IPR018783">
    <property type="entry name" value="TF_ENY2"/>
</dbReference>
<keyword evidence="5" id="KW-1185">Reference proteome</keyword>
<accession>A0ABQ5EN76</accession>
<keyword evidence="1" id="KW-0539">Nucleus</keyword>
<dbReference type="PANTHER" id="PTHR12514">
    <property type="entry name" value="ENHANCER OF YELLOW 2 TRANSCRIPTION FACTOR"/>
    <property type="match status" value="1"/>
</dbReference>
<dbReference type="Gene3D" id="1.10.246.140">
    <property type="match status" value="1"/>
</dbReference>
<keyword evidence="1" id="KW-0813">Transport</keyword>
<reference evidence="4" key="1">
    <citation type="journal article" date="2022" name="Int. J. Mol. Sci.">
        <title>Draft Genome of Tanacetum Coccineum: Genomic Comparison of Closely Related Tanacetum-Family Plants.</title>
        <authorList>
            <person name="Yamashiro T."/>
            <person name="Shiraishi A."/>
            <person name="Nakayama K."/>
            <person name="Satake H."/>
        </authorList>
    </citation>
    <scope>NUCLEOTIDE SEQUENCE</scope>
</reference>
<evidence type="ECO:0000313" key="4">
    <source>
        <dbReference type="EMBL" id="GJT52366.1"/>
    </source>
</evidence>
<proteinExistence type="inferred from homology"/>
<dbReference type="Pfam" id="PF10163">
    <property type="entry name" value="EnY2"/>
    <property type="match status" value="1"/>
</dbReference>
<evidence type="ECO:0000259" key="3">
    <source>
        <dbReference type="Pfam" id="PF13976"/>
    </source>
</evidence>
<evidence type="ECO:0000313" key="5">
    <source>
        <dbReference type="Proteomes" id="UP001151760"/>
    </source>
</evidence>
<dbReference type="EMBL" id="BQNB010016489">
    <property type="protein sequence ID" value="GJT52366.1"/>
    <property type="molecule type" value="Genomic_DNA"/>
</dbReference>
<reference evidence="4" key="2">
    <citation type="submission" date="2022-01" db="EMBL/GenBank/DDBJ databases">
        <authorList>
            <person name="Yamashiro T."/>
            <person name="Shiraishi A."/>
            <person name="Satake H."/>
            <person name="Nakayama K."/>
        </authorList>
    </citation>
    <scope>NUCLEOTIDE SEQUENCE</scope>
</reference>
<comment type="caution">
    <text evidence="4">The sequence shown here is derived from an EMBL/GenBank/DDBJ whole genome shotgun (WGS) entry which is preliminary data.</text>
</comment>
<dbReference type="Pfam" id="PF13976">
    <property type="entry name" value="gag_pre-integrs"/>
    <property type="match status" value="1"/>
</dbReference>
<evidence type="ECO:0000256" key="2">
    <source>
        <dbReference type="SAM" id="MobiDB-lite"/>
    </source>
</evidence>
<keyword evidence="1" id="KW-0653">Protein transport</keyword>
<comment type="subcellular location">
    <subcellularLocation>
        <location evidence="1">Nucleus</location>
        <location evidence="1">Nucleoplasm</location>
    </subcellularLocation>
</comment>
<comment type="similarity">
    <text evidence="1">Belongs to the ENY2 family.</text>
</comment>
<dbReference type="InterPro" id="IPR038212">
    <property type="entry name" value="TF_EnY2_sf"/>
</dbReference>
<evidence type="ECO:0000256" key="1">
    <source>
        <dbReference type="HAMAP-Rule" id="MF_03046"/>
    </source>
</evidence>
<organism evidence="4 5">
    <name type="scientific">Tanacetum coccineum</name>
    <dbReference type="NCBI Taxonomy" id="301880"/>
    <lineage>
        <taxon>Eukaryota</taxon>
        <taxon>Viridiplantae</taxon>
        <taxon>Streptophyta</taxon>
        <taxon>Embryophyta</taxon>
        <taxon>Tracheophyta</taxon>
        <taxon>Spermatophyta</taxon>
        <taxon>Magnoliopsida</taxon>
        <taxon>eudicotyledons</taxon>
        <taxon>Gunneridae</taxon>
        <taxon>Pentapetalae</taxon>
        <taxon>asterids</taxon>
        <taxon>campanulids</taxon>
        <taxon>Asterales</taxon>
        <taxon>Asteraceae</taxon>
        <taxon>Asteroideae</taxon>
        <taxon>Anthemideae</taxon>
        <taxon>Anthemidinae</taxon>
        <taxon>Tanacetum</taxon>
    </lineage>
</organism>
<keyword evidence="1" id="KW-0156">Chromatin regulator</keyword>
<comment type="function">
    <text evidence="1">Involved in mRNA export coupled transcription activation by association with both the TREX-2 and the SAGA complexes. The transcription regulatory histone acetylation (HAT) complex SAGA is a multiprotein complex that activates transcription by remodeling chromatin and mediating histone acetylation and deubiquitination. Within the SAGA complex, participates to a subcomplex that specifically deubiquitinates histones. The SAGA complex is recruited to specific gene promoters by activators, where it is required for transcription. The TREX-2 complex functions in docking export-competent ribonucleoprotein particles (mRNPs) to the nuclear entrance of the nuclear pore complex (nuclear basket). TREX-2 participates in mRNA export and accurate chromatin positioning in the nucleus by tethering genes to the nuclear periphery.</text>
</comment>
<keyword evidence="1" id="KW-0811">Translocation</keyword>
<dbReference type="Proteomes" id="UP001151760">
    <property type="component" value="Unassembled WGS sequence"/>
</dbReference>
<feature type="region of interest" description="Disordered" evidence="2">
    <location>
        <begin position="242"/>
        <end position="262"/>
    </location>
</feature>
<feature type="compositionally biased region" description="Acidic residues" evidence="2">
    <location>
        <begin position="250"/>
        <end position="260"/>
    </location>
</feature>
<protein>
    <recommendedName>
        <fullName evidence="1">Transcription and mRNA export factor ENY2</fullName>
    </recommendedName>
    <alternativeName>
        <fullName evidence="1">Enhancer of yellow 2 transcription factor homolog</fullName>
    </alternativeName>
</protein>
<keyword evidence="1" id="KW-0805">Transcription regulation</keyword>
<keyword evidence="1" id="KW-0509">mRNA transport</keyword>
<feature type="domain" description="GAG-pre-integrase" evidence="3">
    <location>
        <begin position="164"/>
        <end position="216"/>
    </location>
</feature>
<dbReference type="InterPro" id="IPR025724">
    <property type="entry name" value="GAG-pre-integrase_dom"/>
</dbReference>
<comment type="subunit">
    <text evidence="1">Component of the nuclear pore complex (NPC)-associated TREX-2 complex (transcription and export complex 2). Component of the SAGA transcription coactivator-HAT complex. Within the SAGA complex, participates to a subcomplex of SAGA called the DUB module (deubiquitination module).</text>
</comment>
<name>A0ABQ5EN76_9ASTR</name>
<sequence length="348" mass="40198">MLPWHQGSDLKCSLCKNVAVAITTGSLSVFILSLHVWKKIPNKSNMSMNGNSLQTVVDYLSAQGFKNTIRRIVNRLILHATVYYILNERNKRCFQNISYRITYINLQWSNGFVSLYRLDYALESATRILNMVPTKKVDKTPYELWIRENQLAHMSLDEELGGTRIVKHYLDSTYLWHFHLAHINKKRIEKLQQEGLLKSTDDESFDQCVSCLSGKMTRKSFPHRPERVTDLLGIIHTDVRASIKRPPTPDAEEYDDDDQDPQPSLQDLIESGEKERLKELLRERLIECGWKDEMKSHCRSITRKKGRNNVTVDDLVHHITPKGRAAVPASVKAELLQRIRSFLQTAVV</sequence>
<gene>
    <name evidence="4" type="ORF">Tco_0978523</name>
</gene>
<keyword evidence="1" id="KW-0804">Transcription</keyword>
<keyword evidence="1" id="KW-0010">Activator</keyword>